<dbReference type="CDD" id="cd00143">
    <property type="entry name" value="PP2Cc"/>
    <property type="match status" value="1"/>
</dbReference>
<evidence type="ECO:0000256" key="2">
    <source>
        <dbReference type="ARBA" id="ARBA00022801"/>
    </source>
</evidence>
<evidence type="ECO:0000256" key="1">
    <source>
        <dbReference type="ARBA" id="ARBA00022723"/>
    </source>
</evidence>
<dbReference type="AlphaFoldDB" id="A0A6C0LZ60"/>
<dbReference type="SUPFAM" id="SSF81606">
    <property type="entry name" value="PP2C-like"/>
    <property type="match status" value="1"/>
</dbReference>
<dbReference type="InterPro" id="IPR000222">
    <property type="entry name" value="PP2C_BS"/>
</dbReference>
<reference evidence="5" key="1">
    <citation type="journal article" date="2020" name="Nature">
        <title>Giant virus diversity and host interactions through global metagenomics.</title>
        <authorList>
            <person name="Schulz F."/>
            <person name="Roux S."/>
            <person name="Paez-Espino D."/>
            <person name="Jungbluth S."/>
            <person name="Walsh D.A."/>
            <person name="Denef V.J."/>
            <person name="McMahon K.D."/>
            <person name="Konstantinidis K.T."/>
            <person name="Eloe-Fadrosh E.A."/>
            <person name="Kyrpides N.C."/>
            <person name="Woyke T."/>
        </authorList>
    </citation>
    <scope>NUCLEOTIDE SEQUENCE</scope>
    <source>
        <strain evidence="5">GVMAG-S-1035085-51</strain>
    </source>
</reference>
<dbReference type="Pfam" id="PF00481">
    <property type="entry name" value="PP2C"/>
    <property type="match status" value="1"/>
</dbReference>
<dbReference type="PANTHER" id="PTHR47992">
    <property type="entry name" value="PROTEIN PHOSPHATASE"/>
    <property type="match status" value="1"/>
</dbReference>
<dbReference type="InterPro" id="IPR036457">
    <property type="entry name" value="PPM-type-like_dom_sf"/>
</dbReference>
<keyword evidence="1" id="KW-0479">Metal-binding</keyword>
<keyword evidence="2" id="KW-0378">Hydrolase</keyword>
<sequence>MYHTNSIQGRRPYNEDEFDIFTNLDQTVPGKKINYFGLFDGHGGNHVSKYLKKNLRQYFITSDIQIEVGKSKSCDKYINKVFDFVQNKLTDYHLPSKATGSTALLSLFYTCNNHNMVKVVNLGDCRTVACNLDNIAIPLTKDHKPTSFDEFNRINEMGGQITQEKNDDPRINGLAVSRAFGDLDSKPHVSHLPDVYDYDTRKFKFIIMGCDGIWDVVSNQDAVDLVLSEMDLAKKDPKVKRNIAAKLTQFAYDKGSQDNLTVIVIFI</sequence>
<evidence type="ECO:0000259" key="4">
    <source>
        <dbReference type="PROSITE" id="PS51746"/>
    </source>
</evidence>
<proteinExistence type="predicted"/>
<protein>
    <recommendedName>
        <fullName evidence="4">PPM-type phosphatase domain-containing protein</fullName>
    </recommendedName>
</protein>
<dbReference type="InterPro" id="IPR015655">
    <property type="entry name" value="PP2C"/>
</dbReference>
<dbReference type="Gene3D" id="3.60.40.10">
    <property type="entry name" value="PPM-type phosphatase domain"/>
    <property type="match status" value="1"/>
</dbReference>
<dbReference type="InterPro" id="IPR001932">
    <property type="entry name" value="PPM-type_phosphatase-like_dom"/>
</dbReference>
<dbReference type="PROSITE" id="PS51746">
    <property type="entry name" value="PPM_2"/>
    <property type="match status" value="1"/>
</dbReference>
<keyword evidence="3" id="KW-0904">Protein phosphatase</keyword>
<feature type="domain" description="PPM-type phosphatase" evidence="4">
    <location>
        <begin position="1"/>
        <end position="267"/>
    </location>
</feature>
<organism evidence="5">
    <name type="scientific">viral metagenome</name>
    <dbReference type="NCBI Taxonomy" id="1070528"/>
    <lineage>
        <taxon>unclassified sequences</taxon>
        <taxon>metagenomes</taxon>
        <taxon>organismal metagenomes</taxon>
    </lineage>
</organism>
<evidence type="ECO:0000256" key="3">
    <source>
        <dbReference type="ARBA" id="ARBA00022912"/>
    </source>
</evidence>
<evidence type="ECO:0000313" key="5">
    <source>
        <dbReference type="EMBL" id="QHU35957.1"/>
    </source>
</evidence>
<dbReference type="EMBL" id="MN740617">
    <property type="protein sequence ID" value="QHU35957.1"/>
    <property type="molecule type" value="Genomic_DNA"/>
</dbReference>
<dbReference type="PROSITE" id="PS01032">
    <property type="entry name" value="PPM_1"/>
    <property type="match status" value="1"/>
</dbReference>
<accession>A0A6C0LZ60</accession>
<name>A0A6C0LZ60_9ZZZZ</name>
<dbReference type="SMART" id="SM00332">
    <property type="entry name" value="PP2Cc"/>
    <property type="match status" value="1"/>
</dbReference>
<dbReference type="GO" id="GO:0004722">
    <property type="term" value="F:protein serine/threonine phosphatase activity"/>
    <property type="evidence" value="ECO:0007669"/>
    <property type="project" value="InterPro"/>
</dbReference>
<dbReference type="GO" id="GO:0046872">
    <property type="term" value="F:metal ion binding"/>
    <property type="evidence" value="ECO:0007669"/>
    <property type="project" value="UniProtKB-KW"/>
</dbReference>